<dbReference type="SMART" id="SM00739">
    <property type="entry name" value="KOW"/>
    <property type="match status" value="1"/>
</dbReference>
<evidence type="ECO:0000256" key="4">
    <source>
        <dbReference type="ARBA" id="ARBA00022980"/>
    </source>
</evidence>
<dbReference type="InterPro" id="IPR002942">
    <property type="entry name" value="S4_RNA-bd"/>
</dbReference>
<evidence type="ECO:0000256" key="2">
    <source>
        <dbReference type="ARBA" id="ARBA00022730"/>
    </source>
</evidence>
<feature type="domain" description="RNA-binding S4" evidence="7">
    <location>
        <begin position="42"/>
        <end position="106"/>
    </location>
</feature>
<evidence type="ECO:0000259" key="7">
    <source>
        <dbReference type="SMART" id="SM00363"/>
    </source>
</evidence>
<comment type="caution">
    <text evidence="9">The sequence shown here is derived from an EMBL/GenBank/DDBJ whole genome shotgun (WGS) entry which is preliminary data.</text>
</comment>
<dbReference type="InterPro" id="IPR013845">
    <property type="entry name" value="Ribosomal_eS4_central_region"/>
</dbReference>
<evidence type="ECO:0000259" key="8">
    <source>
        <dbReference type="SMART" id="SM00739"/>
    </source>
</evidence>
<dbReference type="InterPro" id="IPR005824">
    <property type="entry name" value="KOW"/>
</dbReference>
<dbReference type="STRING" id="6832.A0A553PSQ6"/>
<organism evidence="9 10">
    <name type="scientific">Tigriopus californicus</name>
    <name type="common">Marine copepod</name>
    <dbReference type="NCBI Taxonomy" id="6832"/>
    <lineage>
        <taxon>Eukaryota</taxon>
        <taxon>Metazoa</taxon>
        <taxon>Ecdysozoa</taxon>
        <taxon>Arthropoda</taxon>
        <taxon>Crustacea</taxon>
        <taxon>Multicrustacea</taxon>
        <taxon>Hexanauplia</taxon>
        <taxon>Copepoda</taxon>
        <taxon>Harpacticoida</taxon>
        <taxon>Harpacticidae</taxon>
        <taxon>Tigriopus</taxon>
    </lineage>
</organism>
<keyword evidence="4 6" id="KW-0689">Ribosomal protein</keyword>
<dbReference type="AlphaFoldDB" id="A0A553PSQ6"/>
<sequence>MVRGPKKHMKRLSAPKTWMLDKLGGVFTTRPSSGPHKLRESMPISLFLRNRLRYALTSKEVMTIMKQRLIKIDGKVRTDHKFPAGFMDVIQIDKTGENFRLIYDVKGRFTIHRITDQEAKYKLCRVKAVKTGPKNVPYLYTSDGRTIRYPDPIHRITDQEAKYKLCRVKAVKTGPKNVPYLYTSDGRTIRYPDPVVKVNDSIRVDINTNKIMDFIKFEAGNLCMVTGGRNTGRVGTIMHRERHPGSFDIVHVKDANGHTFATRLGYIFVIGKGSKPYISLPKGGGVKLTIAEERDKRILQKS</sequence>
<dbReference type="FunFam" id="3.10.290.10:FF:000002">
    <property type="entry name" value="40S ribosomal protein S4"/>
    <property type="match status" value="1"/>
</dbReference>
<dbReference type="InterPro" id="IPR013843">
    <property type="entry name" value="Ribosomal_eS4_N"/>
</dbReference>
<dbReference type="GO" id="GO:0006412">
    <property type="term" value="P:translation"/>
    <property type="evidence" value="ECO:0007669"/>
    <property type="project" value="InterPro"/>
</dbReference>
<dbReference type="PROSITE" id="PS00528">
    <property type="entry name" value="RIBOSOMAL_S4E"/>
    <property type="match status" value="1"/>
</dbReference>
<dbReference type="InterPro" id="IPR014722">
    <property type="entry name" value="Rib_uL2_dom2"/>
</dbReference>
<evidence type="ECO:0000256" key="1">
    <source>
        <dbReference type="ARBA" id="ARBA00007500"/>
    </source>
</evidence>
<name>A0A553PSQ6_TIGCA</name>
<dbReference type="Pfam" id="PF16121">
    <property type="entry name" value="40S_S4_C"/>
    <property type="match status" value="1"/>
</dbReference>
<dbReference type="Pfam" id="PF00900">
    <property type="entry name" value="Ribosomal_S4e"/>
    <property type="match status" value="1"/>
</dbReference>
<dbReference type="GO" id="GO:0003735">
    <property type="term" value="F:structural constituent of ribosome"/>
    <property type="evidence" value="ECO:0007669"/>
    <property type="project" value="UniProtKB-UniRule"/>
</dbReference>
<dbReference type="HAMAP" id="MF_00485">
    <property type="entry name" value="Ribosomal_eS4"/>
    <property type="match status" value="1"/>
</dbReference>
<dbReference type="InterPro" id="IPR036986">
    <property type="entry name" value="S4_RNA-bd_sf"/>
</dbReference>
<dbReference type="FunFam" id="2.30.30.30:FF:000005">
    <property type="entry name" value="40S ribosomal protein S4"/>
    <property type="match status" value="1"/>
</dbReference>
<keyword evidence="10" id="KW-1185">Reference proteome</keyword>
<dbReference type="PANTHER" id="PTHR11581:SF0">
    <property type="entry name" value="SMALL RIBOSOMAL SUBUNIT PROTEIN ES4"/>
    <property type="match status" value="1"/>
</dbReference>
<accession>A0A553PSQ6</accession>
<dbReference type="CDD" id="cd00165">
    <property type="entry name" value="S4"/>
    <property type="match status" value="1"/>
</dbReference>
<dbReference type="GO" id="GO:0022627">
    <property type="term" value="C:cytosolic small ribosomal subunit"/>
    <property type="evidence" value="ECO:0007669"/>
    <property type="project" value="TreeGrafter"/>
</dbReference>
<keyword evidence="2 6" id="KW-0699">rRNA-binding</keyword>
<dbReference type="PIRSF" id="PIRSF002116">
    <property type="entry name" value="Ribosomal_S4"/>
    <property type="match status" value="1"/>
</dbReference>
<dbReference type="Gene3D" id="2.40.50.740">
    <property type="match status" value="2"/>
</dbReference>
<dbReference type="OrthoDB" id="1109245at2759"/>
<dbReference type="InterPro" id="IPR041982">
    <property type="entry name" value="Ribosomal_eS4_KOW"/>
</dbReference>
<evidence type="ECO:0000313" key="9">
    <source>
        <dbReference type="EMBL" id="TRY80704.1"/>
    </source>
</evidence>
<proteinExistence type="inferred from homology"/>
<evidence type="ECO:0000256" key="5">
    <source>
        <dbReference type="ARBA" id="ARBA00023274"/>
    </source>
</evidence>
<evidence type="ECO:0000256" key="6">
    <source>
        <dbReference type="PIRNR" id="PIRNR002116"/>
    </source>
</evidence>
<dbReference type="InterPro" id="IPR018199">
    <property type="entry name" value="Ribosomal_eS4_N_CS"/>
</dbReference>
<protein>
    <recommendedName>
        <fullName evidence="6">40S ribosomal protein S4</fullName>
    </recommendedName>
</protein>
<dbReference type="GO" id="GO:0019843">
    <property type="term" value="F:rRNA binding"/>
    <property type="evidence" value="ECO:0007669"/>
    <property type="project" value="UniProtKB-UniRule"/>
</dbReference>
<dbReference type="FunFam" id="2.40.50.740:FF:000001">
    <property type="entry name" value="40S ribosomal protein S4"/>
    <property type="match status" value="1"/>
</dbReference>
<dbReference type="Pfam" id="PF08071">
    <property type="entry name" value="RS4NT"/>
    <property type="match status" value="1"/>
</dbReference>
<dbReference type="Pfam" id="PF00467">
    <property type="entry name" value="KOW"/>
    <property type="match status" value="1"/>
</dbReference>
<evidence type="ECO:0000256" key="3">
    <source>
        <dbReference type="ARBA" id="ARBA00022884"/>
    </source>
</evidence>
<dbReference type="EMBL" id="VCGU01000001">
    <property type="protein sequence ID" value="TRY80704.1"/>
    <property type="molecule type" value="Genomic_DNA"/>
</dbReference>
<dbReference type="PANTHER" id="PTHR11581">
    <property type="entry name" value="30S/40S RIBOSOMAL PROTEIN S4"/>
    <property type="match status" value="1"/>
</dbReference>
<dbReference type="InterPro" id="IPR038237">
    <property type="entry name" value="Ribosomal_eS4_central_sf"/>
</dbReference>
<dbReference type="Gene3D" id="3.10.290.10">
    <property type="entry name" value="RNA-binding S4 domain"/>
    <property type="match status" value="1"/>
</dbReference>
<comment type="similarity">
    <text evidence="1 6">Belongs to the eukaryotic ribosomal protein eS4 family.</text>
</comment>
<dbReference type="OMA" id="GHIQLNL"/>
<dbReference type="Proteomes" id="UP000318571">
    <property type="component" value="Chromosome 12"/>
</dbReference>
<feature type="domain" description="KOW" evidence="8">
    <location>
        <begin position="216"/>
        <end position="243"/>
    </location>
</feature>
<dbReference type="PROSITE" id="PS50889">
    <property type="entry name" value="S4"/>
    <property type="match status" value="1"/>
</dbReference>
<evidence type="ECO:0000313" key="10">
    <source>
        <dbReference type="Proteomes" id="UP000318571"/>
    </source>
</evidence>
<keyword evidence="5 6" id="KW-0687">Ribonucleoprotein</keyword>
<dbReference type="InterPro" id="IPR032277">
    <property type="entry name" value="Ribosomal_eS4_C"/>
</dbReference>
<gene>
    <name evidence="9" type="ORF">TCAL_09374</name>
</gene>
<dbReference type="CDD" id="cd06087">
    <property type="entry name" value="KOW_RPS4"/>
    <property type="match status" value="1"/>
</dbReference>
<keyword evidence="3 6" id="KW-0694">RNA-binding</keyword>
<dbReference type="InterPro" id="IPR000876">
    <property type="entry name" value="Ribosomal_eS4"/>
</dbReference>
<dbReference type="SMART" id="SM00363">
    <property type="entry name" value="S4"/>
    <property type="match status" value="1"/>
</dbReference>
<dbReference type="Gene3D" id="2.30.30.30">
    <property type="match status" value="1"/>
</dbReference>
<reference evidence="9 10" key="1">
    <citation type="journal article" date="2018" name="Nat. Ecol. Evol.">
        <title>Genomic signatures of mitonuclear coevolution across populations of Tigriopus californicus.</title>
        <authorList>
            <person name="Barreto F.S."/>
            <person name="Watson E.T."/>
            <person name="Lima T.G."/>
            <person name="Willett C.S."/>
            <person name="Edmands S."/>
            <person name="Li W."/>
            <person name="Burton R.S."/>
        </authorList>
    </citation>
    <scope>NUCLEOTIDE SEQUENCE [LARGE SCALE GENOMIC DNA]</scope>
    <source>
        <strain evidence="9 10">San Diego</strain>
    </source>
</reference>